<feature type="transmembrane region" description="Helical" evidence="2">
    <location>
        <begin position="98"/>
        <end position="118"/>
    </location>
</feature>
<feature type="signal peptide" evidence="3">
    <location>
        <begin position="1"/>
        <end position="16"/>
    </location>
</feature>
<keyword evidence="2" id="KW-0472">Membrane</keyword>
<dbReference type="WBParaSite" id="MBELARI_LOCUS7460">
    <property type="protein sequence ID" value="MBELARI_LOCUS7460"/>
    <property type="gene ID" value="MBELARI_LOCUS7460"/>
</dbReference>
<keyword evidence="3" id="KW-0732">Signal</keyword>
<reference evidence="5" key="1">
    <citation type="submission" date="2024-02" db="UniProtKB">
        <authorList>
            <consortium name="WormBaseParasite"/>
        </authorList>
    </citation>
    <scope>IDENTIFICATION</scope>
</reference>
<keyword evidence="4" id="KW-1185">Reference proteome</keyword>
<evidence type="ECO:0000256" key="3">
    <source>
        <dbReference type="SAM" id="SignalP"/>
    </source>
</evidence>
<name>A0AAF3FMZ1_9BILA</name>
<feature type="transmembrane region" description="Helical" evidence="2">
    <location>
        <begin position="239"/>
        <end position="258"/>
    </location>
</feature>
<sequence>MDYYLILFIFFAGVSAQNNYTCTCDTTVATDPSSECTIEILASGTVNVLSCTCTTSGWVNTWTNVSNKFYATCESVDTNVTRCNTEVMSDMWKNVTKYAVIGTSIFVIIVTFLVIFMNCKSKGPHRTLQLFEEIALVFLFLAMGILQFFFLDKATPCKIVTIVTQFMMTFLSGLFLMEGYFAQGMINYRKPKNAGFGTAMNLVIPLILALIVSGATFAIDNKYYGKTGLSCHAVTNVGMMYGFILPVWILCFTAGIMAQRGLLKCKKVLPDADENQVYWGYKSAKALVPFSTLIVSIYVLIMFGLDQQRFYILLLAAFLNIILAFYIYAAHTFCYRELAMKKAPGIGGIYRQCPDPNKKPKDDYNDDDYDEDSTKRDKPPQKSPAPIEPIPVEQPPKV</sequence>
<protein>
    <submittedName>
        <fullName evidence="5">Uncharacterized protein</fullName>
    </submittedName>
</protein>
<feature type="chain" id="PRO_5041918762" evidence="3">
    <location>
        <begin position="17"/>
        <end position="398"/>
    </location>
</feature>
<feature type="transmembrane region" description="Helical" evidence="2">
    <location>
        <begin position="162"/>
        <end position="182"/>
    </location>
</feature>
<feature type="transmembrane region" description="Helical" evidence="2">
    <location>
        <begin position="194"/>
        <end position="219"/>
    </location>
</feature>
<feature type="transmembrane region" description="Helical" evidence="2">
    <location>
        <begin position="130"/>
        <end position="150"/>
    </location>
</feature>
<keyword evidence="2" id="KW-1133">Transmembrane helix</keyword>
<keyword evidence="2" id="KW-0812">Transmembrane</keyword>
<feature type="transmembrane region" description="Helical" evidence="2">
    <location>
        <begin position="286"/>
        <end position="305"/>
    </location>
</feature>
<feature type="region of interest" description="Disordered" evidence="1">
    <location>
        <begin position="352"/>
        <end position="398"/>
    </location>
</feature>
<organism evidence="4 5">
    <name type="scientific">Mesorhabditis belari</name>
    <dbReference type="NCBI Taxonomy" id="2138241"/>
    <lineage>
        <taxon>Eukaryota</taxon>
        <taxon>Metazoa</taxon>
        <taxon>Ecdysozoa</taxon>
        <taxon>Nematoda</taxon>
        <taxon>Chromadorea</taxon>
        <taxon>Rhabditida</taxon>
        <taxon>Rhabditina</taxon>
        <taxon>Rhabditomorpha</taxon>
        <taxon>Rhabditoidea</taxon>
        <taxon>Rhabditidae</taxon>
        <taxon>Mesorhabditinae</taxon>
        <taxon>Mesorhabditis</taxon>
    </lineage>
</organism>
<evidence type="ECO:0000313" key="4">
    <source>
        <dbReference type="Proteomes" id="UP000887575"/>
    </source>
</evidence>
<accession>A0AAF3FMZ1</accession>
<proteinExistence type="predicted"/>
<evidence type="ECO:0000256" key="1">
    <source>
        <dbReference type="SAM" id="MobiDB-lite"/>
    </source>
</evidence>
<feature type="compositionally biased region" description="Pro residues" evidence="1">
    <location>
        <begin position="381"/>
        <end position="398"/>
    </location>
</feature>
<dbReference type="AlphaFoldDB" id="A0AAF3FMZ1"/>
<feature type="transmembrane region" description="Helical" evidence="2">
    <location>
        <begin position="311"/>
        <end position="334"/>
    </location>
</feature>
<dbReference type="Proteomes" id="UP000887575">
    <property type="component" value="Unassembled WGS sequence"/>
</dbReference>
<evidence type="ECO:0000256" key="2">
    <source>
        <dbReference type="SAM" id="Phobius"/>
    </source>
</evidence>
<evidence type="ECO:0000313" key="5">
    <source>
        <dbReference type="WBParaSite" id="MBELARI_LOCUS7460"/>
    </source>
</evidence>